<feature type="compositionally biased region" description="Basic and acidic residues" evidence="3">
    <location>
        <begin position="42"/>
        <end position="87"/>
    </location>
</feature>
<dbReference type="Pfam" id="PF00013">
    <property type="entry name" value="KH_1"/>
    <property type="match status" value="3"/>
</dbReference>
<evidence type="ECO:0000256" key="2">
    <source>
        <dbReference type="PROSITE-ProRule" id="PRU00117"/>
    </source>
</evidence>
<dbReference type="CDD" id="cd22439">
    <property type="entry name" value="KH-I_PCBP_rpt3"/>
    <property type="match status" value="1"/>
</dbReference>
<evidence type="ECO:0000256" key="1">
    <source>
        <dbReference type="ARBA" id="ARBA00022737"/>
    </source>
</evidence>
<dbReference type="SMART" id="SM00322">
    <property type="entry name" value="KH"/>
    <property type="match status" value="3"/>
</dbReference>
<organism evidence="5 6">
    <name type="scientific">Basidiobolus ranarum</name>
    <dbReference type="NCBI Taxonomy" id="34480"/>
    <lineage>
        <taxon>Eukaryota</taxon>
        <taxon>Fungi</taxon>
        <taxon>Fungi incertae sedis</taxon>
        <taxon>Zoopagomycota</taxon>
        <taxon>Entomophthoromycotina</taxon>
        <taxon>Basidiobolomycetes</taxon>
        <taxon>Basidiobolales</taxon>
        <taxon>Basidiobolaceae</taxon>
        <taxon>Basidiobolus</taxon>
    </lineage>
</organism>
<feature type="domain" description="K Homology" evidence="4">
    <location>
        <begin position="95"/>
        <end position="165"/>
    </location>
</feature>
<reference evidence="5 6" key="1">
    <citation type="submission" date="2023-04" db="EMBL/GenBank/DDBJ databases">
        <title>Genome of Basidiobolus ranarum AG-B5.</title>
        <authorList>
            <person name="Stajich J.E."/>
            <person name="Carter-House D."/>
            <person name="Gryganskyi A."/>
        </authorList>
    </citation>
    <scope>NUCLEOTIDE SEQUENCE [LARGE SCALE GENOMIC DNA]</scope>
    <source>
        <strain evidence="5 6">AG-B5</strain>
    </source>
</reference>
<keyword evidence="6" id="KW-1185">Reference proteome</keyword>
<name>A0ABR2WKU4_9FUNG</name>
<protein>
    <submittedName>
        <fullName evidence="5">PAB1 binding protein</fullName>
    </submittedName>
</protein>
<dbReference type="SUPFAM" id="SSF54791">
    <property type="entry name" value="Eukaryotic type KH-domain (KH-domain type I)"/>
    <property type="match status" value="3"/>
</dbReference>
<feature type="domain" description="K Homology" evidence="4">
    <location>
        <begin position="317"/>
        <end position="387"/>
    </location>
</feature>
<dbReference type="InterPro" id="IPR036612">
    <property type="entry name" value="KH_dom_type_1_sf"/>
</dbReference>
<sequence>MPSDHEPSPDRKRHLSDDESNSDSGAHQTSSKRAAVSTEDEDRPRKETRRERSPIEKRTRRDHSEERDHSPDRRSDRSQETNEEAVKDGNPGTPPSMSLRSIVLVKEAGIIIGKGGASVKEIRERACARINISEQVSGVPDRVLTVSGPIDTIAKAYSLVAQKLIDDSNDSSQSSSSHGATIRLLVPHTRMGSVIGKGGSKIKEIQEASGAKLNASEEMLPNSTERTITVVGVPDAIHIAVYHISQILQEYMDRPLPNHISYRPQPRFPFMYGPMPGMGPPQSFYGHPGPHGNYPPMPPMGREMANGPGPHGHSGPGSQSQQIFIPNDMVGCIIGKGGSKINEIRHMSGSHIKIAEAQGNTNERLVTITGTPESNQMALYLLYNRLESEKGRMGGW</sequence>
<dbReference type="PANTHER" id="PTHR10288">
    <property type="entry name" value="KH DOMAIN CONTAINING RNA BINDING PROTEIN"/>
    <property type="match status" value="1"/>
</dbReference>
<evidence type="ECO:0000256" key="3">
    <source>
        <dbReference type="SAM" id="MobiDB-lite"/>
    </source>
</evidence>
<evidence type="ECO:0000313" key="6">
    <source>
        <dbReference type="Proteomes" id="UP001479436"/>
    </source>
</evidence>
<comment type="caution">
    <text evidence="5">The sequence shown here is derived from an EMBL/GenBank/DDBJ whole genome shotgun (WGS) entry which is preliminary data.</text>
</comment>
<feature type="region of interest" description="Disordered" evidence="3">
    <location>
        <begin position="1"/>
        <end position="97"/>
    </location>
</feature>
<keyword evidence="1" id="KW-0677">Repeat</keyword>
<dbReference type="Proteomes" id="UP001479436">
    <property type="component" value="Unassembled WGS sequence"/>
</dbReference>
<dbReference type="InterPro" id="IPR004087">
    <property type="entry name" value="KH_dom"/>
</dbReference>
<dbReference type="CDD" id="cd22456">
    <property type="entry name" value="KH-I_Rnc1_rpt2"/>
    <property type="match status" value="1"/>
</dbReference>
<evidence type="ECO:0000313" key="5">
    <source>
        <dbReference type="EMBL" id="KAK9762148.1"/>
    </source>
</evidence>
<dbReference type="PROSITE" id="PS50084">
    <property type="entry name" value="KH_TYPE_1"/>
    <property type="match status" value="3"/>
</dbReference>
<gene>
    <name evidence="5" type="primary">PBP2_4</name>
    <name evidence="5" type="ORF">K7432_012401</name>
</gene>
<feature type="compositionally biased region" description="Basic and acidic residues" evidence="3">
    <location>
        <begin position="1"/>
        <end position="10"/>
    </location>
</feature>
<dbReference type="EMBL" id="JASJQH010001073">
    <property type="protein sequence ID" value="KAK9762148.1"/>
    <property type="molecule type" value="Genomic_DNA"/>
</dbReference>
<feature type="domain" description="K Homology" evidence="4">
    <location>
        <begin position="178"/>
        <end position="249"/>
    </location>
</feature>
<dbReference type="Gene3D" id="3.30.1370.10">
    <property type="entry name" value="K Homology domain, type 1"/>
    <property type="match status" value="3"/>
</dbReference>
<evidence type="ECO:0000259" key="4">
    <source>
        <dbReference type="SMART" id="SM00322"/>
    </source>
</evidence>
<proteinExistence type="predicted"/>
<dbReference type="InterPro" id="IPR004088">
    <property type="entry name" value="KH_dom_type_1"/>
</dbReference>
<accession>A0ABR2WKU4</accession>
<keyword evidence="2" id="KW-0694">RNA-binding</keyword>
<feature type="compositionally biased region" description="Polar residues" evidence="3">
    <location>
        <begin position="22"/>
        <end position="32"/>
    </location>
</feature>